<evidence type="ECO:0000256" key="1">
    <source>
        <dbReference type="ARBA" id="ARBA00009636"/>
    </source>
</evidence>
<organism evidence="5">
    <name type="scientific">Lygus hesperus</name>
    <name type="common">Western plant bug</name>
    <dbReference type="NCBI Taxonomy" id="30085"/>
    <lineage>
        <taxon>Eukaryota</taxon>
        <taxon>Metazoa</taxon>
        <taxon>Ecdysozoa</taxon>
        <taxon>Arthropoda</taxon>
        <taxon>Hexapoda</taxon>
        <taxon>Insecta</taxon>
        <taxon>Pterygota</taxon>
        <taxon>Neoptera</taxon>
        <taxon>Paraneoptera</taxon>
        <taxon>Hemiptera</taxon>
        <taxon>Heteroptera</taxon>
        <taxon>Panheteroptera</taxon>
        <taxon>Cimicomorpha</taxon>
        <taxon>Miridae</taxon>
        <taxon>Mirini</taxon>
        <taxon>Lygus</taxon>
    </lineage>
</organism>
<keyword evidence="4" id="KW-0342">GTP-binding</keyword>
<dbReference type="InterPro" id="IPR000217">
    <property type="entry name" value="Tubulin"/>
</dbReference>
<evidence type="ECO:0008006" key="6">
    <source>
        <dbReference type="Google" id="ProtNLM"/>
    </source>
</evidence>
<proteinExistence type="inferred from homology"/>
<dbReference type="PANTHER" id="PTHR11588">
    <property type="entry name" value="TUBULIN"/>
    <property type="match status" value="1"/>
</dbReference>
<evidence type="ECO:0000256" key="2">
    <source>
        <dbReference type="ARBA" id="ARBA00022701"/>
    </source>
</evidence>
<comment type="similarity">
    <text evidence="1">Belongs to the tubulin family.</text>
</comment>
<dbReference type="GO" id="GO:0007017">
    <property type="term" value="P:microtubule-based process"/>
    <property type="evidence" value="ECO:0007669"/>
    <property type="project" value="InterPro"/>
</dbReference>
<reference evidence="5" key="1">
    <citation type="submission" date="2014-09" db="EMBL/GenBank/DDBJ databases">
        <authorList>
            <person name="Magalhaes I.L.F."/>
            <person name="Oliveira U."/>
            <person name="Santos F.R."/>
            <person name="Vidigal T.H.D.A."/>
            <person name="Brescovit A.D."/>
            <person name="Santos A.J."/>
        </authorList>
    </citation>
    <scope>NUCLEOTIDE SEQUENCE</scope>
</reference>
<accession>A0A0K8SNF0</accession>
<evidence type="ECO:0000256" key="4">
    <source>
        <dbReference type="ARBA" id="ARBA00023134"/>
    </source>
</evidence>
<sequence length="112" mass="12916">MEEVRDGLNASKADTELKFVTSFSRTHTTCLLNSKLVDFADNIVSVPRIQVCSMTNSVSIAGIFKELTRKFDMMFQQKAFLHWYYSEGMEEDDFNNARDEIETLLVKYGNLE</sequence>
<dbReference type="AlphaFoldDB" id="A0A0K8SNF0"/>
<dbReference type="GO" id="GO:0005525">
    <property type="term" value="F:GTP binding"/>
    <property type="evidence" value="ECO:0007669"/>
    <property type="project" value="UniProtKB-KW"/>
</dbReference>
<keyword evidence="3" id="KW-0547">Nucleotide-binding</keyword>
<dbReference type="EMBL" id="GBRD01010988">
    <property type="protein sequence ID" value="JAG54836.1"/>
    <property type="molecule type" value="Transcribed_RNA"/>
</dbReference>
<name>A0A0K8SNF0_LYGHE</name>
<dbReference type="Gene3D" id="1.10.287.600">
    <property type="entry name" value="Helix hairpin bin"/>
    <property type="match status" value="1"/>
</dbReference>
<dbReference type="SUPFAM" id="SSF55307">
    <property type="entry name" value="Tubulin C-terminal domain-like"/>
    <property type="match status" value="1"/>
</dbReference>
<dbReference type="GO" id="GO:0005874">
    <property type="term" value="C:microtubule"/>
    <property type="evidence" value="ECO:0007669"/>
    <property type="project" value="UniProtKB-KW"/>
</dbReference>
<evidence type="ECO:0000256" key="3">
    <source>
        <dbReference type="ARBA" id="ARBA00022741"/>
    </source>
</evidence>
<keyword evidence="2" id="KW-0493">Microtubule</keyword>
<evidence type="ECO:0000313" key="5">
    <source>
        <dbReference type="EMBL" id="JAG54836.1"/>
    </source>
</evidence>
<dbReference type="InterPro" id="IPR023123">
    <property type="entry name" value="Tubulin_C"/>
</dbReference>
<dbReference type="InterPro" id="IPR008280">
    <property type="entry name" value="Tub_FtsZ_C"/>
</dbReference>
<protein>
    <recommendedName>
        <fullName evidence="6">Tubulin/FtsZ 2-layer sandwich domain-containing protein</fullName>
    </recommendedName>
</protein>